<gene>
    <name evidence="3" type="ORF">P4T90_09375</name>
</gene>
<dbReference type="Gene3D" id="2.60.40.1220">
    <property type="match status" value="3"/>
</dbReference>
<dbReference type="Pfam" id="PF07532">
    <property type="entry name" value="Big_4"/>
    <property type="match status" value="1"/>
</dbReference>
<evidence type="ECO:0000256" key="1">
    <source>
        <dbReference type="ARBA" id="ARBA00022729"/>
    </source>
</evidence>
<dbReference type="EMBL" id="JARMAB010000012">
    <property type="protein sequence ID" value="MED1203289.1"/>
    <property type="molecule type" value="Genomic_DNA"/>
</dbReference>
<evidence type="ECO:0000259" key="2">
    <source>
        <dbReference type="Pfam" id="PF07532"/>
    </source>
</evidence>
<evidence type="ECO:0000313" key="3">
    <source>
        <dbReference type="EMBL" id="MED1203289.1"/>
    </source>
</evidence>
<protein>
    <submittedName>
        <fullName evidence="3">Ig-like domain-containing protein</fullName>
    </submittedName>
</protein>
<dbReference type="RefSeq" id="WP_066269135.1">
    <property type="nucleotide sequence ID" value="NZ_JARMAB010000012.1"/>
</dbReference>
<evidence type="ECO:0000313" key="4">
    <source>
        <dbReference type="Proteomes" id="UP001341444"/>
    </source>
</evidence>
<dbReference type="InterPro" id="IPR014755">
    <property type="entry name" value="Cu-Rt/internalin_Ig-like"/>
</dbReference>
<comment type="caution">
    <text evidence="3">The sequence shown here is derived from an EMBL/GenBank/DDBJ whole genome shotgun (WGS) entry which is preliminary data.</text>
</comment>
<dbReference type="InterPro" id="IPR011081">
    <property type="entry name" value="Big_4"/>
</dbReference>
<accession>A0ABU6MFW0</accession>
<reference evidence="3 4" key="1">
    <citation type="submission" date="2023-03" db="EMBL/GenBank/DDBJ databases">
        <title>Bacillus Genome Sequencing.</title>
        <authorList>
            <person name="Dunlap C."/>
        </authorList>
    </citation>
    <scope>NUCLEOTIDE SEQUENCE [LARGE SCALE GENOMIC DNA]</scope>
    <source>
        <strain evidence="3 4">B-23453</strain>
    </source>
</reference>
<dbReference type="Proteomes" id="UP001341444">
    <property type="component" value="Unassembled WGS sequence"/>
</dbReference>
<organism evidence="3 4">
    <name type="scientific">Heyndrickxia acidicola</name>
    <dbReference type="NCBI Taxonomy" id="209389"/>
    <lineage>
        <taxon>Bacteria</taxon>
        <taxon>Bacillati</taxon>
        <taxon>Bacillota</taxon>
        <taxon>Bacilli</taxon>
        <taxon>Bacillales</taxon>
        <taxon>Bacillaceae</taxon>
        <taxon>Heyndrickxia</taxon>
    </lineage>
</organism>
<keyword evidence="4" id="KW-1185">Reference proteome</keyword>
<name>A0ABU6MFW0_9BACI</name>
<proteinExistence type="predicted"/>
<sequence>MHWHHVNLPYSFKDGSTVASFTYGGHYYKSVKLSTPYAPGVKTVTVTGPKQIMVVFTDGVTKTVNLPYRFKAGSTVTSFSYFGHNYSSVKLSTAYAPKVTSAVALNEKSIKVVFENGETETVSLPYRFKDGSTEASFTFAGISYKSVKLDTPYVATVNSIGTLDDITINQGDDASKVLPATVKEMLSNGTSKDVNVTWDTTKLDVNTPATYALTGKVDGTDKTASVNVIVKSVAPQVTGVSAINGTQLLVKFNKPVNADTTTTDDAYTSSAANLANYSLSGSNKIDSAVVQADGKSVVLTLDAPVANTTSATYTLTVSGVTLADATTVVPTYAGVVNVSDTTAPTVTAATASTNGATTNSATLTFSKPVTSLTAIKIDGTVVSSSDYKVTTGTTTLQINGLSLDSSQTHSIEVVGLTDASGNVNSDQTSTLTITKDVNAPMISSVTANGDKSLEITFNKQMGTVPSSSFTLKDEAYNDLGTVTVNADPADTTGTKYIATFNEGSSFFTNSNTRNLTLVVSGTGVTDYVGNVLAATTKTVSLTKDTTLPAVTGVTVQKNSTTGAVTSFTVNFNKALNAGTISSSNVTLVDSNGILLDTTTAGTKVISDATVKAGDTKAVFNVANGAMFSGQYSFDLAAKSVTDQSYTGNQNAEYSTTVDTGTSSVGTFTDTASATSTPISGVVSNVIKVTYSTPVKGGLGAGSATQPSNYTINGTALPAGTVITLDSTQKVATITLPAGSFTTTDTAAVFKVNGVVSTTGATLSPSTQLLTVTDNVAPVLKNATVNADNSLSLGFDSTVASAASADLKDLVVTVNGNVLPTSDLVIKDGSGADTGKYVITDSNVDFTKANSIVVGTAATTANITDVAGNVVTAGTTITVK</sequence>
<keyword evidence="1" id="KW-0732">Signal</keyword>
<feature type="domain" description="Bacterial Ig-like" evidence="2">
    <location>
        <begin position="166"/>
        <end position="220"/>
    </location>
</feature>